<sequence>MMKTRQKTSSFFRVFLTLLFFIAIVFTTQAQIDFPEGSPFVEDVPEGAPIDGFIGIAIAVGAYFGAKKLRGNKKEN</sequence>
<organism evidence="2 3">
    <name type="scientific">Mesonia profundi</name>
    <dbReference type="NCBI Taxonomy" id="3070998"/>
    <lineage>
        <taxon>Bacteria</taxon>
        <taxon>Pseudomonadati</taxon>
        <taxon>Bacteroidota</taxon>
        <taxon>Flavobacteriia</taxon>
        <taxon>Flavobacteriales</taxon>
        <taxon>Flavobacteriaceae</taxon>
        <taxon>Mesonia</taxon>
    </lineage>
</organism>
<dbReference type="EMBL" id="JAVHUL010000002">
    <property type="protein sequence ID" value="MDQ7916262.1"/>
    <property type="molecule type" value="Genomic_DNA"/>
</dbReference>
<keyword evidence="1" id="KW-1133">Transmembrane helix</keyword>
<comment type="caution">
    <text evidence="2">The sequence shown here is derived from an EMBL/GenBank/DDBJ whole genome shotgun (WGS) entry which is preliminary data.</text>
</comment>
<evidence type="ECO:0000313" key="3">
    <source>
        <dbReference type="Proteomes" id="UP001230915"/>
    </source>
</evidence>
<feature type="transmembrane region" description="Helical" evidence="1">
    <location>
        <begin position="46"/>
        <end position="66"/>
    </location>
</feature>
<dbReference type="RefSeq" id="WP_308862876.1">
    <property type="nucleotide sequence ID" value="NZ_JAVHUL010000002.1"/>
</dbReference>
<dbReference type="Proteomes" id="UP001230915">
    <property type="component" value="Unassembled WGS sequence"/>
</dbReference>
<evidence type="ECO:0000256" key="1">
    <source>
        <dbReference type="SAM" id="Phobius"/>
    </source>
</evidence>
<proteinExistence type="predicted"/>
<keyword evidence="1" id="KW-0472">Membrane</keyword>
<dbReference type="InterPro" id="IPR058207">
    <property type="entry name" value="PID_CTERM"/>
</dbReference>
<keyword evidence="1" id="KW-0812">Transmembrane</keyword>
<dbReference type="NCBIfam" id="NF046080">
    <property type="entry name" value="PID_CTERM"/>
    <property type="match status" value="1"/>
</dbReference>
<evidence type="ECO:0008006" key="4">
    <source>
        <dbReference type="Google" id="ProtNLM"/>
    </source>
</evidence>
<keyword evidence="3" id="KW-1185">Reference proteome</keyword>
<reference evidence="2 3" key="1">
    <citation type="submission" date="2023-08" db="EMBL/GenBank/DDBJ databases">
        <title>Mesonia sp. MT50, isolated from deep-sea sediment of the Mariana Trench.</title>
        <authorList>
            <person name="Fu H."/>
        </authorList>
    </citation>
    <scope>NUCLEOTIDE SEQUENCE [LARGE SCALE GENOMIC DNA]</scope>
    <source>
        <strain evidence="2 3">MT50</strain>
    </source>
</reference>
<name>A0ABU0ZXS7_9FLAO</name>
<accession>A0ABU0ZXS7</accession>
<gene>
    <name evidence="2" type="ORF">RBU60_01645</name>
</gene>
<protein>
    <recommendedName>
        <fullName evidence="4">Signal peptidase</fullName>
    </recommendedName>
</protein>
<evidence type="ECO:0000313" key="2">
    <source>
        <dbReference type="EMBL" id="MDQ7916262.1"/>
    </source>
</evidence>